<keyword evidence="2" id="KW-1185">Reference proteome</keyword>
<dbReference type="Proteomes" id="UP000515151">
    <property type="component" value="Chromosome 6"/>
</dbReference>
<evidence type="ECO:0000313" key="3">
    <source>
        <dbReference type="RefSeq" id="XP_031402136.1"/>
    </source>
</evidence>
<sequence length="141" mass="14883">MWLLHTMLHILRLLVLVAGATSDMLGASKLRRLPPTIGEAEAALLSGDITTQAVLSAGGGVQGNTGLLPATNVTAVVSPLTVTPSDGSVLRLTECKLNEENYLKWSRPESGFNQANAVQTSQNSNQSFTGLPLYNFSGSFP</sequence>
<reference evidence="2" key="1">
    <citation type="journal article" date="2020" name="Plant Biotechnol. J.">
        <title>The pomegranate (Punica granatum L.) draft genome dissects genetic divergence between soft- and hard-seeded cultivars.</title>
        <authorList>
            <person name="Luo X."/>
            <person name="Li H."/>
            <person name="Wu Z."/>
            <person name="Yao W."/>
            <person name="Zhao P."/>
            <person name="Cao D."/>
            <person name="Yu H."/>
            <person name="Li K."/>
            <person name="Poudel K."/>
            <person name="Zhao D."/>
            <person name="Zhang F."/>
            <person name="Xia X."/>
            <person name="Chen L."/>
            <person name="Wang Q."/>
            <person name="Jing D."/>
            <person name="Cao S."/>
        </authorList>
    </citation>
    <scope>NUCLEOTIDE SEQUENCE [LARGE SCALE GENOMIC DNA]</scope>
    <source>
        <strain evidence="2">cv. Tunisia</strain>
    </source>
</reference>
<evidence type="ECO:0000256" key="1">
    <source>
        <dbReference type="SAM" id="SignalP"/>
    </source>
</evidence>
<feature type="signal peptide" evidence="1">
    <location>
        <begin position="1"/>
        <end position="22"/>
    </location>
</feature>
<organism evidence="2 3">
    <name type="scientific">Punica granatum</name>
    <name type="common">Pomegranate</name>
    <dbReference type="NCBI Taxonomy" id="22663"/>
    <lineage>
        <taxon>Eukaryota</taxon>
        <taxon>Viridiplantae</taxon>
        <taxon>Streptophyta</taxon>
        <taxon>Embryophyta</taxon>
        <taxon>Tracheophyta</taxon>
        <taxon>Spermatophyta</taxon>
        <taxon>Magnoliopsida</taxon>
        <taxon>eudicotyledons</taxon>
        <taxon>Gunneridae</taxon>
        <taxon>Pentapetalae</taxon>
        <taxon>rosids</taxon>
        <taxon>malvids</taxon>
        <taxon>Myrtales</taxon>
        <taxon>Lythraceae</taxon>
        <taxon>Punica</taxon>
    </lineage>
</organism>
<evidence type="ECO:0000313" key="2">
    <source>
        <dbReference type="Proteomes" id="UP000515151"/>
    </source>
</evidence>
<dbReference type="GeneID" id="116211760"/>
<dbReference type="RefSeq" id="XP_031402136.1">
    <property type="nucleotide sequence ID" value="XM_031546276.1"/>
</dbReference>
<protein>
    <submittedName>
        <fullName evidence="3">Uncharacterized protein LOC116211760</fullName>
    </submittedName>
</protein>
<reference evidence="3" key="2">
    <citation type="submission" date="2025-08" db="UniProtKB">
        <authorList>
            <consortium name="RefSeq"/>
        </authorList>
    </citation>
    <scope>IDENTIFICATION</scope>
    <source>
        <tissue evidence="3">Leaf</tissue>
    </source>
</reference>
<feature type="chain" id="PRO_5027642748" evidence="1">
    <location>
        <begin position="23"/>
        <end position="141"/>
    </location>
</feature>
<keyword evidence="1" id="KW-0732">Signal</keyword>
<proteinExistence type="predicted"/>
<name>A0A6P8EA12_PUNGR</name>
<dbReference type="AlphaFoldDB" id="A0A6P8EA12"/>
<gene>
    <name evidence="3" type="primary">LOC116211760</name>
</gene>
<accession>A0A6P8EA12</accession>